<gene>
    <name evidence="9" type="ORF">GIB67_007138</name>
</gene>
<evidence type="ECO:0000256" key="3">
    <source>
        <dbReference type="ARBA" id="ARBA00022679"/>
    </source>
</evidence>
<comment type="subcellular location">
    <subcellularLocation>
        <location evidence="1">Endomembrane system</location>
    </subcellularLocation>
</comment>
<feature type="binding site" evidence="8">
    <location>
        <position position="253"/>
    </location>
    <ligand>
        <name>UDP-alpha-D-glucose</name>
        <dbReference type="ChEBI" id="CHEBI:58885"/>
    </ligand>
</feature>
<dbReference type="GO" id="GO:0016020">
    <property type="term" value="C:membrane"/>
    <property type="evidence" value="ECO:0007669"/>
    <property type="project" value="InterPro"/>
</dbReference>
<evidence type="ECO:0000256" key="6">
    <source>
        <dbReference type="ARBA" id="ARBA00023136"/>
    </source>
</evidence>
<feature type="non-terminal residue" evidence="9">
    <location>
        <position position="1"/>
    </location>
</feature>
<dbReference type="AlphaFoldDB" id="A0A7J7MLF2"/>
<dbReference type="GO" id="GO:0016760">
    <property type="term" value="F:cellulose synthase (UDP-forming) activity"/>
    <property type="evidence" value="ECO:0007669"/>
    <property type="project" value="InterPro"/>
</dbReference>
<reference evidence="9 10" key="1">
    <citation type="journal article" date="2020" name="IScience">
        <title>Genome Sequencing of the Endangered Kingdonia uniflora (Circaeasteraceae, Ranunculales) Reveals Potential Mechanisms of Evolutionary Specialization.</title>
        <authorList>
            <person name="Sun Y."/>
            <person name="Deng T."/>
            <person name="Zhang A."/>
            <person name="Moore M.J."/>
            <person name="Landis J.B."/>
            <person name="Lin N."/>
            <person name="Zhang H."/>
            <person name="Zhang X."/>
            <person name="Huang J."/>
            <person name="Zhang X."/>
            <person name="Sun H."/>
            <person name="Wang H."/>
        </authorList>
    </citation>
    <scope>NUCLEOTIDE SEQUENCE [LARGE SCALE GENOMIC DNA]</scope>
    <source>
        <strain evidence="9">TB1705</strain>
        <tissue evidence="9">Leaf</tissue>
    </source>
</reference>
<sequence length="440" mass="50495">LVTSMSVSKEVKSAHNAKLEYTRVEGDNDEDEIDDLENKFNVLGKGNNRHDAQQQYAAVESVFYWHMTYGRFGDTDKPQVLHTMPQLQLLTNGKMGDNILPEHHALVPSFMGGGRGKRIHPLPFSDFTPGLYLYFQLFFCQLQFCSWICEIYFMMRSSTAFRLTFKLLGSAVNCHMYVVQNRSMNPSKDLSAYGYGCVAWKERVETWRQEQEWLIKNEDGDKDWGNDNDGPDLPVYKKKVHPSQPSVVDIFVSTGDPFKKPPLETANTVLSILAVDYPMDKVSCYVSDDGAAMLTFKALSVTSEFTKKWVPLCKSKKFNAEPRAPEFYFAHKLDYLKDKIVPTFVKDRRAMKINMKALNGIQGPIYVGTGCVFRRQDLYRFDAQKTKKPHLLRTSIYFPKWAYCGCYYSGKKKKKKATKAKSTLILFSRRKVAKRDETCG</sequence>
<proteinExistence type="predicted"/>
<keyword evidence="3" id="KW-0808">Transferase</keyword>
<evidence type="ECO:0000256" key="5">
    <source>
        <dbReference type="ARBA" id="ARBA00022989"/>
    </source>
</evidence>
<dbReference type="GO" id="GO:0071555">
    <property type="term" value="P:cell wall organization"/>
    <property type="evidence" value="ECO:0007669"/>
    <property type="project" value="UniProtKB-KW"/>
</dbReference>
<keyword evidence="4" id="KW-0812">Transmembrane</keyword>
<dbReference type="EMBL" id="JACGCM010001406">
    <property type="protein sequence ID" value="KAF6155701.1"/>
    <property type="molecule type" value="Genomic_DNA"/>
</dbReference>
<accession>A0A7J7MLF2</accession>
<keyword evidence="2" id="KW-0328">Glycosyltransferase</keyword>
<evidence type="ECO:0000256" key="2">
    <source>
        <dbReference type="ARBA" id="ARBA00022676"/>
    </source>
</evidence>
<organism evidence="9 10">
    <name type="scientific">Kingdonia uniflora</name>
    <dbReference type="NCBI Taxonomy" id="39325"/>
    <lineage>
        <taxon>Eukaryota</taxon>
        <taxon>Viridiplantae</taxon>
        <taxon>Streptophyta</taxon>
        <taxon>Embryophyta</taxon>
        <taxon>Tracheophyta</taxon>
        <taxon>Spermatophyta</taxon>
        <taxon>Magnoliopsida</taxon>
        <taxon>Ranunculales</taxon>
        <taxon>Circaeasteraceae</taxon>
        <taxon>Kingdonia</taxon>
    </lineage>
</organism>
<name>A0A7J7MLF2_9MAGN</name>
<feature type="binding site" evidence="8">
    <location>
        <position position="259"/>
    </location>
    <ligand>
        <name>UDP-alpha-D-glucose</name>
        <dbReference type="ChEBI" id="CHEBI:58885"/>
    </ligand>
</feature>
<feature type="binding site" evidence="8">
    <location>
        <position position="289"/>
    </location>
    <ligand>
        <name>UDP-alpha-D-glucose</name>
        <dbReference type="ChEBI" id="CHEBI:58885"/>
    </ligand>
</feature>
<dbReference type="Pfam" id="PF03552">
    <property type="entry name" value="Cellulose_synt"/>
    <property type="match status" value="2"/>
</dbReference>
<evidence type="ECO:0008006" key="11">
    <source>
        <dbReference type="Google" id="ProtNLM"/>
    </source>
</evidence>
<evidence type="ECO:0000313" key="10">
    <source>
        <dbReference type="Proteomes" id="UP000541444"/>
    </source>
</evidence>
<dbReference type="OrthoDB" id="72851at2759"/>
<evidence type="ECO:0000256" key="4">
    <source>
        <dbReference type="ARBA" id="ARBA00022692"/>
    </source>
</evidence>
<dbReference type="InterPro" id="IPR005150">
    <property type="entry name" value="Cellulose_synth"/>
</dbReference>
<evidence type="ECO:0000313" key="9">
    <source>
        <dbReference type="EMBL" id="KAF6155701.1"/>
    </source>
</evidence>
<dbReference type="GO" id="GO:0012505">
    <property type="term" value="C:endomembrane system"/>
    <property type="evidence" value="ECO:0007669"/>
    <property type="project" value="UniProtKB-SubCell"/>
</dbReference>
<evidence type="ECO:0000256" key="7">
    <source>
        <dbReference type="ARBA" id="ARBA00023316"/>
    </source>
</evidence>
<keyword evidence="6" id="KW-0472">Membrane</keyword>
<evidence type="ECO:0000256" key="1">
    <source>
        <dbReference type="ARBA" id="ARBA00004308"/>
    </source>
</evidence>
<keyword evidence="7" id="KW-0961">Cell wall biogenesis/degradation</keyword>
<evidence type="ECO:0000256" key="8">
    <source>
        <dbReference type="PIRSR" id="PIRSR605150-2"/>
    </source>
</evidence>
<comment type="caution">
    <text evidence="9">The sequence shown here is derived from an EMBL/GenBank/DDBJ whole genome shotgun (WGS) entry which is preliminary data.</text>
</comment>
<keyword evidence="10" id="KW-1185">Reference proteome</keyword>
<protein>
    <recommendedName>
        <fullName evidence="11">Cellulose synthase</fullName>
    </recommendedName>
</protein>
<dbReference type="Proteomes" id="UP000541444">
    <property type="component" value="Unassembled WGS sequence"/>
</dbReference>
<dbReference type="PANTHER" id="PTHR13301">
    <property type="entry name" value="X-BOX TRANSCRIPTION FACTOR-RELATED"/>
    <property type="match status" value="1"/>
</dbReference>
<keyword evidence="5" id="KW-1133">Transmembrane helix</keyword>
<dbReference type="GO" id="GO:0030244">
    <property type="term" value="P:cellulose biosynthetic process"/>
    <property type="evidence" value="ECO:0007669"/>
    <property type="project" value="InterPro"/>
</dbReference>